<dbReference type="Proteomes" id="UP000321026">
    <property type="component" value="Unassembled WGS sequence"/>
</dbReference>
<organism evidence="3 4">
    <name type="scientific">Candidatus Dojkabacteria bacterium</name>
    <dbReference type="NCBI Taxonomy" id="2099670"/>
    <lineage>
        <taxon>Bacteria</taxon>
        <taxon>Candidatus Dojkabacteria</taxon>
    </lineage>
</organism>
<name>A0A5C7JB74_9BACT</name>
<evidence type="ECO:0000313" key="3">
    <source>
        <dbReference type="EMBL" id="TXG78737.1"/>
    </source>
</evidence>
<proteinExistence type="predicted"/>
<gene>
    <name evidence="3" type="ORF">E6Q11_00365</name>
</gene>
<dbReference type="EMBL" id="SSDS01000007">
    <property type="protein sequence ID" value="TXG78737.1"/>
    <property type="molecule type" value="Genomic_DNA"/>
</dbReference>
<evidence type="ECO:0000256" key="1">
    <source>
        <dbReference type="SAM" id="Coils"/>
    </source>
</evidence>
<feature type="compositionally biased region" description="Acidic residues" evidence="2">
    <location>
        <begin position="996"/>
        <end position="1014"/>
    </location>
</feature>
<reference evidence="3 4" key="1">
    <citation type="submission" date="2018-09" db="EMBL/GenBank/DDBJ databases">
        <title>Metagenome Assembled Genomes from an Advanced Water Purification Facility.</title>
        <authorList>
            <person name="Stamps B.W."/>
            <person name="Spear J.R."/>
        </authorList>
    </citation>
    <scope>NUCLEOTIDE SEQUENCE [LARGE SCALE GENOMIC DNA]</scope>
    <source>
        <strain evidence="3">Bin_63_2</strain>
    </source>
</reference>
<evidence type="ECO:0000313" key="4">
    <source>
        <dbReference type="Proteomes" id="UP000321026"/>
    </source>
</evidence>
<comment type="caution">
    <text evidence="3">The sequence shown here is derived from an EMBL/GenBank/DDBJ whole genome shotgun (WGS) entry which is preliminary data.</text>
</comment>
<protein>
    <submittedName>
        <fullName evidence="3">Uncharacterized protein</fullName>
    </submittedName>
</protein>
<evidence type="ECO:0000256" key="2">
    <source>
        <dbReference type="SAM" id="MobiDB-lite"/>
    </source>
</evidence>
<feature type="region of interest" description="Disordered" evidence="2">
    <location>
        <begin position="994"/>
        <end position="1018"/>
    </location>
</feature>
<sequence length="1422" mass="160411">MADPFDAFFSADLSANPGIPGVNPLPAPSVKNTMAPKLPTQAPSMASKDNIVNALDYMRTNHQGAVINPMSVGKEYMFGAQRENHNFERYYNKSNFKQLGFRAARDNEALYNENSSWADDMASAAGQWGTLFSLGMRDAFGFGDLTDQANAFDFEKAMNIGSSSKGGLSGFTTNLFLNSGYSVGILAEVALEEVAIAAGSLLAGIPSGGTSLVAGGALMAARGARAGNKLYRGWQVGKNLLKTLDSMKDINKARAYFQSAAVNAGKFINPLENTTDFFKGINKIDDFQNLNGMAKTAMGFGAFYRDVRNVRLAWSESGLEGGMVRNEMEEKLYDEFVQKNGRTPNMQEVEALRDTAAKAGYTTAWLNLPTIYFSNKIVFDNMFKSFNPMRRITQDVVEKTAAGQIVFNKKMLEKPFEVVESGWKGFLKTAKNPRSYANVGANYFKANLAEGLQESAQEIISGASKDYYTELYKGTPLKGGYWASVGENIQKQFSGTGFETFMSGFLMGGLIQPVTKAPSYLKSTYSKFKDPTAYQAQKAKGVEQLNEMVNNLNDMYADPLKYFNQDLANLESQSRYDEAAQEASEQGDSKAYHDIKNASFYDHVYTALRANRMDTFIERMEDMKNLSPEEVEQTYKMDHASFVSKIDKSVERAKNIQQRFEVAENRFNNPFNPRAHEFGSPDYIASTINYLGWQAAQKEFVFNAHSFDRTLERMTNIMGEAKNDAKLSKMAMSDFNALFSFDSAQQEIDMLQKELKSYSAETATPDQKKDIRYKEKKKEYLENFLSAMQDVMTEPIETDDQGSVVQRSGKSIDLDGGSQSASVKKAYKAYEKYLKHVAKTSKDYVFDDNIQTAFAKIMDYYQLNEESQRLMDSVNMLLNPRAFAARAQRLAEIKEKLYNEREQEIRNGMESYMEKVELNRLLQLLADIGVYLDSQDIEPLLEKGILPKKFYRIENREGNVGLEREVPKGDPLYYEAVELLKNYMTDILEKPVVEETTTEPVEETGEEAPEEAPEEQPTLVKLTPTTPIAELKQHPDLMRQLLQAYKEFNASQEERGLDPYDENWSLKSDEELMNSLPFRNAFVKMNSRSRSIINAYNQRTGRTQEAAPQQAPAQGMRVATEINPEMRQRLNALGYSNTQIDNLSRTDRIKIVTEGIPVEDWTITQPAPAAAPPAQEVPTQWNRTLKQQVLDLGYSEEERRAMTPAEAFALVQSGVTKQQRDEEAALATRAEEQELAERRAEALEEVDNLVNNSKNIEELGIAEQTIFEIFMDPDLRRLTGLTADVIQSKIDAKKQELAFNFTFEDLVVGEVVIMNNPQQSKAIVVNKTNDTVFLEAFDNRSIRYRVKQNKVQERIKYKYSPLMQEIELTPETEMTPEEQQLSNQSQQNAQEVVVDRDAVQRMINTAREGGETGWLDNINECE</sequence>
<keyword evidence="1" id="KW-0175">Coiled coil</keyword>
<accession>A0A5C7JB74</accession>
<feature type="coiled-coil region" evidence="1">
    <location>
        <begin position="1232"/>
        <end position="1259"/>
    </location>
</feature>